<protein>
    <submittedName>
        <fullName evidence="1">Uncharacterized protein</fullName>
    </submittedName>
</protein>
<name>A0ABQ2L2V8_9BACL</name>
<accession>A0ABQ2L2V8</accession>
<proteinExistence type="predicted"/>
<gene>
    <name evidence="1" type="ORF">GCM10010969_21640</name>
</gene>
<organism evidence="1 2">
    <name type="scientific">Saccharibacillus kuerlensis</name>
    <dbReference type="NCBI Taxonomy" id="459527"/>
    <lineage>
        <taxon>Bacteria</taxon>
        <taxon>Bacillati</taxon>
        <taxon>Bacillota</taxon>
        <taxon>Bacilli</taxon>
        <taxon>Bacillales</taxon>
        <taxon>Paenibacillaceae</taxon>
        <taxon>Saccharibacillus</taxon>
    </lineage>
</organism>
<evidence type="ECO:0000313" key="2">
    <source>
        <dbReference type="Proteomes" id="UP000606653"/>
    </source>
</evidence>
<comment type="caution">
    <text evidence="1">The sequence shown here is derived from an EMBL/GenBank/DDBJ whole genome shotgun (WGS) entry which is preliminary data.</text>
</comment>
<sequence>MKTTHVLTIALVFILGIFLWSYPFPKQIDKEIPAMMSITENGSEEAYTHTPTTIHVKGEIYQKLFRSPEFNVKITVDGFEWMDDYPAGVPTIGDSKEGIYVGAVWYNNFKSNIALEDQNKVAFVWFDKEFERMNMEASIEEWMDEEEGQGRTLYITGRADSAEQAEAIREGIRDLLYNEAE</sequence>
<evidence type="ECO:0000313" key="1">
    <source>
        <dbReference type="EMBL" id="GGO00434.1"/>
    </source>
</evidence>
<dbReference type="EMBL" id="BMLN01000005">
    <property type="protein sequence ID" value="GGO00434.1"/>
    <property type="molecule type" value="Genomic_DNA"/>
</dbReference>
<reference evidence="2" key="1">
    <citation type="journal article" date="2019" name="Int. J. Syst. Evol. Microbiol.">
        <title>The Global Catalogue of Microorganisms (GCM) 10K type strain sequencing project: providing services to taxonomists for standard genome sequencing and annotation.</title>
        <authorList>
            <consortium name="The Broad Institute Genomics Platform"/>
            <consortium name="The Broad Institute Genome Sequencing Center for Infectious Disease"/>
            <person name="Wu L."/>
            <person name="Ma J."/>
        </authorList>
    </citation>
    <scope>NUCLEOTIDE SEQUENCE [LARGE SCALE GENOMIC DNA]</scope>
    <source>
        <strain evidence="2">CGMCC 1.6964</strain>
    </source>
</reference>
<keyword evidence="2" id="KW-1185">Reference proteome</keyword>
<dbReference type="Proteomes" id="UP000606653">
    <property type="component" value="Unassembled WGS sequence"/>
</dbReference>
<dbReference type="RefSeq" id="WP_018978050.1">
    <property type="nucleotide sequence ID" value="NZ_BMLN01000005.1"/>
</dbReference>